<feature type="domain" description="Nephrocystin 3-like N-terminal" evidence="3">
    <location>
        <begin position="79"/>
        <end position="248"/>
    </location>
</feature>
<feature type="region of interest" description="Disordered" evidence="2">
    <location>
        <begin position="443"/>
        <end position="493"/>
    </location>
</feature>
<dbReference type="InterPro" id="IPR056884">
    <property type="entry name" value="NPHP3-like_N"/>
</dbReference>
<dbReference type="PANTHER" id="PTHR10039">
    <property type="entry name" value="AMELOGENIN"/>
    <property type="match status" value="1"/>
</dbReference>
<name>A0A8S0W198_CYCAE</name>
<evidence type="ECO:0000259" key="3">
    <source>
        <dbReference type="Pfam" id="PF24883"/>
    </source>
</evidence>
<dbReference type="AlphaFoldDB" id="A0A8S0W198"/>
<dbReference type="Gene3D" id="3.40.50.300">
    <property type="entry name" value="P-loop containing nucleotide triphosphate hydrolases"/>
    <property type="match status" value="1"/>
</dbReference>
<reference evidence="4 5" key="1">
    <citation type="submission" date="2020-01" db="EMBL/GenBank/DDBJ databases">
        <authorList>
            <person name="Gupta K D."/>
        </authorList>
    </citation>
    <scope>NUCLEOTIDE SEQUENCE [LARGE SCALE GENOMIC DNA]</scope>
</reference>
<keyword evidence="1" id="KW-0677">Repeat</keyword>
<evidence type="ECO:0000256" key="2">
    <source>
        <dbReference type="SAM" id="MobiDB-lite"/>
    </source>
</evidence>
<gene>
    <name evidence="4" type="ORF">AAE3_LOCUS13601</name>
</gene>
<accession>A0A8S0W198</accession>
<dbReference type="OrthoDB" id="5967843at2759"/>
<dbReference type="InterPro" id="IPR027417">
    <property type="entry name" value="P-loop_NTPase"/>
</dbReference>
<evidence type="ECO:0000256" key="1">
    <source>
        <dbReference type="ARBA" id="ARBA00022737"/>
    </source>
</evidence>
<dbReference type="PANTHER" id="PTHR10039:SF14">
    <property type="entry name" value="NACHT DOMAIN-CONTAINING PROTEIN"/>
    <property type="match status" value="1"/>
</dbReference>
<protein>
    <recommendedName>
        <fullName evidence="3">Nephrocystin 3-like N-terminal domain-containing protein</fullName>
    </recommendedName>
</protein>
<feature type="compositionally biased region" description="Low complexity" evidence="2">
    <location>
        <begin position="448"/>
        <end position="457"/>
    </location>
</feature>
<evidence type="ECO:0000313" key="4">
    <source>
        <dbReference type="EMBL" id="CAA7271365.1"/>
    </source>
</evidence>
<dbReference type="EMBL" id="CACVBS010000107">
    <property type="protein sequence ID" value="CAA7271365.1"/>
    <property type="molecule type" value="Genomic_DNA"/>
</dbReference>
<dbReference type="Pfam" id="PF24883">
    <property type="entry name" value="NPHP3_N"/>
    <property type="match status" value="1"/>
</dbReference>
<feature type="compositionally biased region" description="Low complexity" evidence="2">
    <location>
        <begin position="479"/>
        <end position="493"/>
    </location>
</feature>
<evidence type="ECO:0000313" key="5">
    <source>
        <dbReference type="Proteomes" id="UP000467700"/>
    </source>
</evidence>
<feature type="compositionally biased region" description="Polar residues" evidence="2">
    <location>
        <begin position="1"/>
        <end position="12"/>
    </location>
</feature>
<sequence>MLSTQTPTSSSRPHMPPKANGSRPTNGGSEHLAVATSGRRGADTLERRIAPGAFHDSGRKYDPPKCQPRTRQSIINMIMRWVDEQVQEFGMMWLYGPSGAGKSAIAQAISQLCFEHGKLAGSFFFARAIAGLNTEKHLMATLAHQISLSIPETRRYIAQAVESDPSVFAGSLETQLQTLIVNPLLQAQAYATETSGKRNGPGRRWARLIVIDGLDECQGANVQRYIVRILSTALIHKRVPLYILISSRPEPPIRDSFNSYDLRDIIHTLVLDEHYLPDADIKRYFWSRFENIKQTHPMRTYIPTQWPSPQIIQSLVQRASGQFIYSSTVIKYVDSPQHRPVERLEAVLRIHNPEGDIPFAELDALYRHIFASVHNIKGVLRILGAILFAQRLFSRRTPTGGNELPIPVTDPRFLEELLALNRGDVSFILADLHSILAVPDSRRGGTTNAAASSSSNALPHQASASPGGHRGPIANSTTSPNAHPSAAAGSAANPKTLDTGIRILHSSLIDFLTDRSRAGRYFINSVKVHAELARACTRNLLSGHKFVHQYAGQALVTHCRYSVLTHELLADLLNFDVSIWMTTCKTWNDGGGPYDQAWTELPHLFHWFRSQTYPDPSKDLYEIHTRAFDQYLLNELKNYVPDEPLFDLLTFVTYPNLLWEWLHMWPLLGVPAAETAEREEVDRRSLCLMGLKQPFDQYRHILAGFLTDRERAGRYTLDGRHYARVALKMARYLFEPKKPGKVWEYKLPSEWTWYRRDHDDKIFREKKAKDTFQAGLQYLTFYLQKATPDAALVDYLEKNKLDPIRAQELPRLAWAEDKTKVEEGVVAYLKRCQEQNRSSRSPRSPVQQGHP</sequence>
<dbReference type="Proteomes" id="UP000467700">
    <property type="component" value="Unassembled WGS sequence"/>
</dbReference>
<keyword evidence="5" id="KW-1185">Reference proteome</keyword>
<dbReference type="SUPFAM" id="SSF52540">
    <property type="entry name" value="P-loop containing nucleoside triphosphate hydrolases"/>
    <property type="match status" value="1"/>
</dbReference>
<organism evidence="4 5">
    <name type="scientific">Cyclocybe aegerita</name>
    <name type="common">Black poplar mushroom</name>
    <name type="synonym">Agrocybe aegerita</name>
    <dbReference type="NCBI Taxonomy" id="1973307"/>
    <lineage>
        <taxon>Eukaryota</taxon>
        <taxon>Fungi</taxon>
        <taxon>Dikarya</taxon>
        <taxon>Basidiomycota</taxon>
        <taxon>Agaricomycotina</taxon>
        <taxon>Agaricomycetes</taxon>
        <taxon>Agaricomycetidae</taxon>
        <taxon>Agaricales</taxon>
        <taxon>Agaricineae</taxon>
        <taxon>Bolbitiaceae</taxon>
        <taxon>Cyclocybe</taxon>
    </lineage>
</organism>
<feature type="region of interest" description="Disordered" evidence="2">
    <location>
        <begin position="1"/>
        <end position="44"/>
    </location>
</feature>
<proteinExistence type="predicted"/>
<comment type="caution">
    <text evidence="4">The sequence shown here is derived from an EMBL/GenBank/DDBJ whole genome shotgun (WGS) entry which is preliminary data.</text>
</comment>